<keyword evidence="1" id="KW-1133">Transmembrane helix</keyword>
<feature type="transmembrane region" description="Helical" evidence="1">
    <location>
        <begin position="56"/>
        <end position="76"/>
    </location>
</feature>
<reference evidence="2" key="1">
    <citation type="submission" date="2022-01" db="EMBL/GenBank/DDBJ databases">
        <title>Jiella avicenniae sp. nov., a novel endophytic bacterium isolated from bark of Avicennia marina.</title>
        <authorList>
            <person name="Tuo L."/>
        </authorList>
    </citation>
    <scope>NUCLEOTIDE SEQUENCE</scope>
    <source>
        <strain evidence="2">CBK1P-4</strain>
    </source>
</reference>
<accession>A0A9X1P762</accession>
<dbReference type="EMBL" id="JAJUWU010000024">
    <property type="protein sequence ID" value="MCE7030396.1"/>
    <property type="molecule type" value="Genomic_DNA"/>
</dbReference>
<sequence>MKRLVLISSAIAALAGVGLATIIGKIALAQNPQDEFYACIKTVIGAPVECHYTGQWFSLLVIVFVVGFVPTLAELYDRPSFEA</sequence>
<organism evidence="2 3">
    <name type="scientific">Jiella avicenniae</name>
    <dbReference type="NCBI Taxonomy" id="2907202"/>
    <lineage>
        <taxon>Bacteria</taxon>
        <taxon>Pseudomonadati</taxon>
        <taxon>Pseudomonadota</taxon>
        <taxon>Alphaproteobacteria</taxon>
        <taxon>Hyphomicrobiales</taxon>
        <taxon>Aurantimonadaceae</taxon>
        <taxon>Jiella</taxon>
    </lineage>
</organism>
<dbReference type="AlphaFoldDB" id="A0A9X1P762"/>
<gene>
    <name evidence="2" type="ORF">LZD57_20615</name>
</gene>
<comment type="caution">
    <text evidence="2">The sequence shown here is derived from an EMBL/GenBank/DDBJ whole genome shotgun (WGS) entry which is preliminary data.</text>
</comment>
<keyword evidence="1" id="KW-0472">Membrane</keyword>
<protein>
    <submittedName>
        <fullName evidence="2">Uncharacterized protein</fullName>
    </submittedName>
</protein>
<dbReference type="RefSeq" id="WP_233721472.1">
    <property type="nucleotide sequence ID" value="NZ_JAJUWU010000024.1"/>
</dbReference>
<proteinExistence type="predicted"/>
<keyword evidence="3" id="KW-1185">Reference proteome</keyword>
<name>A0A9X1P762_9HYPH</name>
<evidence type="ECO:0000256" key="1">
    <source>
        <dbReference type="SAM" id="Phobius"/>
    </source>
</evidence>
<dbReference type="Proteomes" id="UP001139035">
    <property type="component" value="Unassembled WGS sequence"/>
</dbReference>
<evidence type="ECO:0000313" key="2">
    <source>
        <dbReference type="EMBL" id="MCE7030396.1"/>
    </source>
</evidence>
<evidence type="ECO:0000313" key="3">
    <source>
        <dbReference type="Proteomes" id="UP001139035"/>
    </source>
</evidence>
<keyword evidence="1" id="KW-0812">Transmembrane</keyword>